<dbReference type="SMART" id="SM00408">
    <property type="entry name" value="IGc2"/>
    <property type="match status" value="1"/>
</dbReference>
<dbReference type="SUPFAM" id="SSF48726">
    <property type="entry name" value="Immunoglobulin"/>
    <property type="match status" value="1"/>
</dbReference>
<dbReference type="FunFam" id="2.60.40.10:FF:000032">
    <property type="entry name" value="palladin isoform X1"/>
    <property type="match status" value="1"/>
</dbReference>
<organism evidence="10 11">
    <name type="scientific">Aromia moschata</name>
    <dbReference type="NCBI Taxonomy" id="1265417"/>
    <lineage>
        <taxon>Eukaryota</taxon>
        <taxon>Metazoa</taxon>
        <taxon>Ecdysozoa</taxon>
        <taxon>Arthropoda</taxon>
        <taxon>Hexapoda</taxon>
        <taxon>Insecta</taxon>
        <taxon>Pterygota</taxon>
        <taxon>Neoptera</taxon>
        <taxon>Endopterygota</taxon>
        <taxon>Coleoptera</taxon>
        <taxon>Polyphaga</taxon>
        <taxon>Cucujiformia</taxon>
        <taxon>Chrysomeloidea</taxon>
        <taxon>Cerambycidae</taxon>
        <taxon>Cerambycinae</taxon>
        <taxon>Callichromatini</taxon>
        <taxon>Aromia</taxon>
    </lineage>
</organism>
<dbReference type="Pfam" id="PF13855">
    <property type="entry name" value="LRR_8"/>
    <property type="match status" value="2"/>
</dbReference>
<keyword evidence="4" id="KW-1015">Disulfide bond</keyword>
<dbReference type="InterPro" id="IPR000483">
    <property type="entry name" value="Cys-rich_flank_reg_C"/>
</dbReference>
<dbReference type="InterPro" id="IPR003599">
    <property type="entry name" value="Ig_sub"/>
</dbReference>
<dbReference type="PANTHER" id="PTHR24366:SF96">
    <property type="entry name" value="LEUCINE RICH REPEAT CONTAINING 53"/>
    <property type="match status" value="1"/>
</dbReference>
<keyword evidence="1" id="KW-0433">Leucine-rich repeat</keyword>
<evidence type="ECO:0000256" key="7">
    <source>
        <dbReference type="SAM" id="Phobius"/>
    </source>
</evidence>
<dbReference type="FunFam" id="3.80.10.10:FF:001360">
    <property type="entry name" value="Uncharacterized protein"/>
    <property type="match status" value="1"/>
</dbReference>
<keyword evidence="2 8" id="KW-0732">Signal</keyword>
<dbReference type="SMART" id="SM00409">
    <property type="entry name" value="IG"/>
    <property type="match status" value="1"/>
</dbReference>
<keyword evidence="7" id="KW-0472">Membrane</keyword>
<protein>
    <recommendedName>
        <fullName evidence="9">Ig-like domain-containing protein</fullName>
    </recommendedName>
</protein>
<dbReference type="InterPro" id="IPR001611">
    <property type="entry name" value="Leu-rich_rpt"/>
</dbReference>
<dbReference type="Pfam" id="PF07679">
    <property type="entry name" value="I-set"/>
    <property type="match status" value="1"/>
</dbReference>
<evidence type="ECO:0000259" key="9">
    <source>
        <dbReference type="PROSITE" id="PS50835"/>
    </source>
</evidence>
<evidence type="ECO:0000256" key="8">
    <source>
        <dbReference type="SAM" id="SignalP"/>
    </source>
</evidence>
<evidence type="ECO:0000256" key="3">
    <source>
        <dbReference type="ARBA" id="ARBA00022737"/>
    </source>
</evidence>
<dbReference type="InterPro" id="IPR013783">
    <property type="entry name" value="Ig-like_fold"/>
</dbReference>
<evidence type="ECO:0000256" key="2">
    <source>
        <dbReference type="ARBA" id="ARBA00022729"/>
    </source>
</evidence>
<feature type="transmembrane region" description="Helical" evidence="7">
    <location>
        <begin position="381"/>
        <end position="405"/>
    </location>
</feature>
<proteinExistence type="predicted"/>
<dbReference type="PROSITE" id="PS51450">
    <property type="entry name" value="LRR"/>
    <property type="match status" value="1"/>
</dbReference>
<dbReference type="Proteomes" id="UP001162162">
    <property type="component" value="Unassembled WGS sequence"/>
</dbReference>
<keyword evidence="5" id="KW-0325">Glycoprotein</keyword>
<evidence type="ECO:0000256" key="1">
    <source>
        <dbReference type="ARBA" id="ARBA00022614"/>
    </source>
</evidence>
<keyword evidence="6" id="KW-0393">Immunoglobulin domain</keyword>
<keyword evidence="11" id="KW-1185">Reference proteome</keyword>
<feature type="domain" description="Ig-like" evidence="9">
    <location>
        <begin position="263"/>
        <end position="359"/>
    </location>
</feature>
<dbReference type="InterPro" id="IPR007110">
    <property type="entry name" value="Ig-like_dom"/>
</dbReference>
<dbReference type="Gene3D" id="3.80.10.10">
    <property type="entry name" value="Ribonuclease Inhibitor"/>
    <property type="match status" value="2"/>
</dbReference>
<evidence type="ECO:0000256" key="5">
    <source>
        <dbReference type="ARBA" id="ARBA00023180"/>
    </source>
</evidence>
<dbReference type="GO" id="GO:0071944">
    <property type="term" value="C:cell periphery"/>
    <property type="evidence" value="ECO:0007669"/>
    <property type="project" value="UniProtKB-ARBA"/>
</dbReference>
<dbReference type="SUPFAM" id="SSF52058">
    <property type="entry name" value="L domain-like"/>
    <property type="match status" value="1"/>
</dbReference>
<dbReference type="SMART" id="SM00369">
    <property type="entry name" value="LRR_TYP"/>
    <property type="match status" value="5"/>
</dbReference>
<name>A0AAV8X8R7_9CUCU</name>
<evidence type="ECO:0000256" key="6">
    <source>
        <dbReference type="ARBA" id="ARBA00023319"/>
    </source>
</evidence>
<dbReference type="InterPro" id="IPR032675">
    <property type="entry name" value="LRR_dom_sf"/>
</dbReference>
<keyword evidence="7" id="KW-1133">Transmembrane helix</keyword>
<dbReference type="PANTHER" id="PTHR24366">
    <property type="entry name" value="IG(IMMUNOGLOBULIN) AND LRR(LEUCINE RICH REPEAT) DOMAINS"/>
    <property type="match status" value="1"/>
</dbReference>
<keyword evidence="7" id="KW-0812">Transmembrane</keyword>
<evidence type="ECO:0000313" key="10">
    <source>
        <dbReference type="EMBL" id="KAJ8934969.1"/>
    </source>
</evidence>
<dbReference type="PROSITE" id="PS50835">
    <property type="entry name" value="IG_LIKE"/>
    <property type="match status" value="1"/>
</dbReference>
<gene>
    <name evidence="10" type="ORF">NQ318_017676</name>
</gene>
<dbReference type="InterPro" id="IPR036179">
    <property type="entry name" value="Ig-like_dom_sf"/>
</dbReference>
<dbReference type="SMART" id="SM00082">
    <property type="entry name" value="LRRCT"/>
    <property type="match status" value="1"/>
</dbReference>
<feature type="chain" id="PRO_5043485382" description="Ig-like domain-containing protein" evidence="8">
    <location>
        <begin position="20"/>
        <end position="513"/>
    </location>
</feature>
<evidence type="ECO:0000313" key="11">
    <source>
        <dbReference type="Proteomes" id="UP001162162"/>
    </source>
</evidence>
<keyword evidence="3" id="KW-0677">Repeat</keyword>
<reference evidence="10" key="1">
    <citation type="journal article" date="2023" name="Insect Mol. Biol.">
        <title>Genome sequencing provides insights into the evolution of gene families encoding plant cell wall-degrading enzymes in longhorned beetles.</title>
        <authorList>
            <person name="Shin N.R."/>
            <person name="Okamura Y."/>
            <person name="Kirsch R."/>
            <person name="Pauchet Y."/>
        </authorList>
    </citation>
    <scope>NUCLEOTIDE SEQUENCE</scope>
    <source>
        <strain evidence="10">AMC_N1</strain>
    </source>
</reference>
<dbReference type="InterPro" id="IPR003591">
    <property type="entry name" value="Leu-rich_rpt_typical-subtyp"/>
</dbReference>
<comment type="caution">
    <text evidence="10">The sequence shown here is derived from an EMBL/GenBank/DDBJ whole genome shotgun (WGS) entry which is preliminary data.</text>
</comment>
<dbReference type="InterPro" id="IPR013098">
    <property type="entry name" value="Ig_I-set"/>
</dbReference>
<dbReference type="AlphaFoldDB" id="A0AAV8X8R7"/>
<feature type="signal peptide" evidence="8">
    <location>
        <begin position="1"/>
        <end position="19"/>
    </location>
</feature>
<sequence length="513" mass="57948">MDLPSVYIFVLWIISVAMAQEEEDWTKNCNKCTCIWADGRRTANCANQNLSEIPKDLSNTIKYVDFSNNPIYSLGSYEFSNSNLRDIHFLTLQNCSIETISESAFYNLGVLIQLDMSRNRINVLGEDTFRQVKRLRILILSYNNISVLPDGLFFNMTFLKRIILDHNKIENISPETFKKLPVLNEINLGNNRLKRITFDVVKDLPYLNSLNVEDNPWICDCLLQDFRQSTIKNNLITKETECQEPPRLKGTRWQDPVIFACVPEILDPKPLTQVEATSTNVTLSCKVKGDPTPDVDWVNNGHIIERDPRKNKQKYVTFKNTSDGFTWNNLTITGVNYRDRGDYKCIAKNPGGEDERNITLIVPSGPLVGGGGATPMASSTLWIIGLAITFIVLLLVVLLLVCCFCKRSSHGMNAKRREHADSSEEYINMSGGQADIKKGLITDVNPVTKPPRATVPPSVVSGGTEVSDVKRNLLDNESVFGKSDFFVAVWFRSPLICAKIHIRVIHILLVRRK</sequence>
<evidence type="ECO:0000256" key="4">
    <source>
        <dbReference type="ARBA" id="ARBA00023157"/>
    </source>
</evidence>
<dbReference type="Gene3D" id="2.60.40.10">
    <property type="entry name" value="Immunoglobulins"/>
    <property type="match status" value="1"/>
</dbReference>
<dbReference type="InterPro" id="IPR003598">
    <property type="entry name" value="Ig_sub2"/>
</dbReference>
<accession>A0AAV8X8R7</accession>
<dbReference type="EMBL" id="JAPWTK010000953">
    <property type="protein sequence ID" value="KAJ8934969.1"/>
    <property type="molecule type" value="Genomic_DNA"/>
</dbReference>